<dbReference type="GO" id="GO:0016757">
    <property type="term" value="F:glycosyltransferase activity"/>
    <property type="evidence" value="ECO:0007669"/>
    <property type="project" value="UniProtKB-KW"/>
</dbReference>
<dbReference type="Gene3D" id="3.40.50.2000">
    <property type="entry name" value="Glycogen Phosphorylase B"/>
    <property type="match status" value="2"/>
</dbReference>
<organism evidence="5 6">
    <name type="scientific">Cryobacterium zhongshanensis</name>
    <dbReference type="NCBI Taxonomy" id="2928153"/>
    <lineage>
        <taxon>Bacteria</taxon>
        <taxon>Bacillati</taxon>
        <taxon>Actinomycetota</taxon>
        <taxon>Actinomycetes</taxon>
        <taxon>Micrococcales</taxon>
        <taxon>Microbacteriaceae</taxon>
        <taxon>Cryobacterium</taxon>
    </lineage>
</organism>
<evidence type="ECO:0000313" key="5">
    <source>
        <dbReference type="EMBL" id="MCI4658408.1"/>
    </source>
</evidence>
<protein>
    <submittedName>
        <fullName evidence="5">Glycosyltransferase family 4 protein</fullName>
    </submittedName>
</protein>
<evidence type="ECO:0000259" key="4">
    <source>
        <dbReference type="Pfam" id="PF13439"/>
    </source>
</evidence>
<dbReference type="Pfam" id="PF13439">
    <property type="entry name" value="Glyco_transf_4"/>
    <property type="match status" value="1"/>
</dbReference>
<dbReference type="AlphaFoldDB" id="A0AA41QXM3"/>
<evidence type="ECO:0000256" key="2">
    <source>
        <dbReference type="ARBA" id="ARBA00022679"/>
    </source>
</evidence>
<gene>
    <name evidence="5" type="ORF">MQH31_11370</name>
</gene>
<evidence type="ECO:0000256" key="1">
    <source>
        <dbReference type="ARBA" id="ARBA00022676"/>
    </source>
</evidence>
<dbReference type="Proteomes" id="UP001165341">
    <property type="component" value="Unassembled WGS sequence"/>
</dbReference>
<dbReference type="InterPro" id="IPR028098">
    <property type="entry name" value="Glyco_trans_4-like_N"/>
</dbReference>
<dbReference type="SUPFAM" id="SSF53756">
    <property type="entry name" value="UDP-Glycosyltransferase/glycogen phosphorylase"/>
    <property type="match status" value="1"/>
</dbReference>
<feature type="region of interest" description="Disordered" evidence="3">
    <location>
        <begin position="172"/>
        <end position="193"/>
    </location>
</feature>
<accession>A0AA41QXM3</accession>
<keyword evidence="1" id="KW-0328">Glycosyltransferase</keyword>
<feature type="domain" description="Glycosyltransferase subfamily 4-like N-terminal" evidence="4">
    <location>
        <begin position="16"/>
        <end position="170"/>
    </location>
</feature>
<sequence length="383" mass="41497">MSLVLVDLLFFTGKKGGMESYVRELYSRLRPTDLNLTFVALASTELAATDTSWFPGEVVDSGISGEDRVAWARGELFSVARFARRLGADLIHCPANLGPVYSRIPVLLTVHDLLPFRHPEYVPGAYSVVLRTMIRVAARGARRVLTVSTASRVDIVRYLHVPEARIDVVPLAGKPSQPRPAEPVASQPAAREPAEDQSAVAEVARLPWQLLAVGNRMPHKNFPLLLEALALIPADARPHLVVTGSHGDDPLAPLVARLCLDSWVSLRGWLGADELDRLYAESTMVVFPTLFEGFGLPVLEAMSQGCPVVCSSIPVLHEVAGDAAVYVSPLDAPTLAASITKLLGDPAELRRRSALGLARAATFSWERTARQTEASIQRALAAR</sequence>
<dbReference type="CDD" id="cd03809">
    <property type="entry name" value="GT4_MtfB-like"/>
    <property type="match status" value="1"/>
</dbReference>
<name>A0AA41QXM3_9MICO</name>
<comment type="caution">
    <text evidence="5">The sequence shown here is derived from an EMBL/GenBank/DDBJ whole genome shotgun (WGS) entry which is preliminary data.</text>
</comment>
<dbReference type="EMBL" id="JALGAR010000002">
    <property type="protein sequence ID" value="MCI4658408.1"/>
    <property type="molecule type" value="Genomic_DNA"/>
</dbReference>
<dbReference type="PANTHER" id="PTHR46401">
    <property type="entry name" value="GLYCOSYLTRANSFERASE WBBK-RELATED"/>
    <property type="match status" value="1"/>
</dbReference>
<reference evidence="5" key="1">
    <citation type="submission" date="2022-03" db="EMBL/GenBank/DDBJ databases">
        <title>Cryobacterium sp. nov. strain ZS14-85, isolated from Antarctic soil.</title>
        <authorList>
            <person name="Li J."/>
            <person name="Niu G."/>
        </authorList>
    </citation>
    <scope>NUCLEOTIDE SEQUENCE</scope>
    <source>
        <strain evidence="5">ZS14-85</strain>
    </source>
</reference>
<keyword evidence="6" id="KW-1185">Reference proteome</keyword>
<dbReference type="RefSeq" id="WP_243012128.1">
    <property type="nucleotide sequence ID" value="NZ_JALGAR010000002.1"/>
</dbReference>
<dbReference type="PANTHER" id="PTHR46401:SF2">
    <property type="entry name" value="GLYCOSYLTRANSFERASE WBBK-RELATED"/>
    <property type="match status" value="1"/>
</dbReference>
<dbReference type="GO" id="GO:0009103">
    <property type="term" value="P:lipopolysaccharide biosynthetic process"/>
    <property type="evidence" value="ECO:0007669"/>
    <property type="project" value="TreeGrafter"/>
</dbReference>
<evidence type="ECO:0000313" key="6">
    <source>
        <dbReference type="Proteomes" id="UP001165341"/>
    </source>
</evidence>
<dbReference type="Pfam" id="PF13692">
    <property type="entry name" value="Glyco_trans_1_4"/>
    <property type="match status" value="1"/>
</dbReference>
<evidence type="ECO:0000256" key="3">
    <source>
        <dbReference type="SAM" id="MobiDB-lite"/>
    </source>
</evidence>
<keyword evidence="2" id="KW-0808">Transferase</keyword>
<proteinExistence type="predicted"/>